<keyword evidence="3" id="KW-1185">Reference proteome</keyword>
<comment type="caution">
    <text evidence="2">The sequence shown here is derived from an EMBL/GenBank/DDBJ whole genome shotgun (WGS) entry which is preliminary data.</text>
</comment>
<sequence length="440" mass="51731">MDEYSRDKAKFFGIQSLLYSWIRSVGTLVVILFVSMYVSKIWLPAVVLFMEFLLIRRLNILRNSDTPMCNMLPFMMTRVLIVAAIVMVTINLYYMKFIDPQEYVVGTANRKIPYITILVISPVTLVVTLWAYMRRHKIGFCKECRIRYGTPSERGFIGKVFSSESRYQLRMLIFISAGITAYTWIYYYMKYSNVNLNHADLFYYVWIPIILYVLSIIYLGRRYFNIYLFFRQNIVGDATMKVSSTLLRYIIVSGDSVFLDDVAGQGSRKDTPASVNIPYRERMTLNDAKVMFEQISGLRDEFNMRFLYVNANKESACNIFHYLCVLKSHNSIEGSDFNGKWYKQSHLERMLSEGLASSLLTSEIHRIYTVTMASKTYDRKGHRLYGIKHYKPSFRLRDLDDIDVDFNDPVWLMIADDNEDRPFFQLRKLWRKYVSGENIT</sequence>
<feature type="transmembrane region" description="Helical" evidence="1">
    <location>
        <begin position="201"/>
        <end position="220"/>
    </location>
</feature>
<reference evidence="2 3" key="1">
    <citation type="submission" date="2024-03" db="EMBL/GenBank/DDBJ databases">
        <title>Mouse gut bacterial collection (mGBC) of GemPharmatech.</title>
        <authorList>
            <person name="He Y."/>
            <person name="Dong L."/>
            <person name="Wu D."/>
            <person name="Gao X."/>
            <person name="Lin Z."/>
        </authorList>
    </citation>
    <scope>NUCLEOTIDE SEQUENCE [LARGE SCALE GENOMIC DNA]</scope>
    <source>
        <strain evidence="2 3">54-13</strain>
    </source>
</reference>
<dbReference type="Proteomes" id="UP001565200">
    <property type="component" value="Unassembled WGS sequence"/>
</dbReference>
<keyword evidence="1" id="KW-1133">Transmembrane helix</keyword>
<proteinExistence type="predicted"/>
<dbReference type="EMBL" id="JBCLPP010000006">
    <property type="protein sequence ID" value="MEY8244622.1"/>
    <property type="molecule type" value="Genomic_DNA"/>
</dbReference>
<gene>
    <name evidence="2" type="ORF">AAK873_03185</name>
</gene>
<keyword evidence="1" id="KW-0472">Membrane</keyword>
<feature type="transmembrane region" description="Helical" evidence="1">
    <location>
        <begin position="114"/>
        <end position="133"/>
    </location>
</feature>
<evidence type="ECO:0000256" key="1">
    <source>
        <dbReference type="SAM" id="Phobius"/>
    </source>
</evidence>
<feature type="transmembrane region" description="Helical" evidence="1">
    <location>
        <begin position="71"/>
        <end position="94"/>
    </location>
</feature>
<evidence type="ECO:0008006" key="4">
    <source>
        <dbReference type="Google" id="ProtNLM"/>
    </source>
</evidence>
<feature type="transmembrane region" description="Helical" evidence="1">
    <location>
        <begin position="169"/>
        <end position="189"/>
    </location>
</feature>
<keyword evidence="1" id="KW-0812">Transmembrane</keyword>
<dbReference type="RefSeq" id="WP_369863199.1">
    <property type="nucleotide sequence ID" value="NZ_JBCLPP010000006.1"/>
</dbReference>
<protein>
    <recommendedName>
        <fullName evidence="4">Gustatory receptor</fullName>
    </recommendedName>
</protein>
<organism evidence="2 3">
    <name type="scientific">Heminiphilus faecis</name>
    <dbReference type="NCBI Taxonomy" id="2601703"/>
    <lineage>
        <taxon>Bacteria</taxon>
        <taxon>Pseudomonadati</taxon>
        <taxon>Bacteroidota</taxon>
        <taxon>Bacteroidia</taxon>
        <taxon>Bacteroidales</taxon>
        <taxon>Muribaculaceae</taxon>
        <taxon>Heminiphilus</taxon>
    </lineage>
</organism>
<evidence type="ECO:0000313" key="3">
    <source>
        <dbReference type="Proteomes" id="UP001565200"/>
    </source>
</evidence>
<accession>A0ABV4CTA4</accession>
<evidence type="ECO:0000313" key="2">
    <source>
        <dbReference type="EMBL" id="MEY8244622.1"/>
    </source>
</evidence>
<feature type="transmembrane region" description="Helical" evidence="1">
    <location>
        <begin position="12"/>
        <end position="35"/>
    </location>
</feature>
<name>A0ABV4CTA4_9BACT</name>